<reference evidence="1 2" key="1">
    <citation type="submission" date="2015-11" db="EMBL/GenBank/DDBJ databases">
        <authorList>
            <person name="Varghese N."/>
        </authorList>
    </citation>
    <scope>NUCLEOTIDE SEQUENCE [LARGE SCALE GENOMIC DNA]</scope>
    <source>
        <strain evidence="1 2">JGI-8</strain>
    </source>
</reference>
<evidence type="ECO:0000313" key="2">
    <source>
        <dbReference type="Proteomes" id="UP000182200"/>
    </source>
</evidence>
<keyword evidence="2" id="KW-1185">Reference proteome</keyword>
<dbReference type="SUPFAM" id="SSF53686">
    <property type="entry name" value="Tryptophan synthase beta subunit-like PLP-dependent enzymes"/>
    <property type="match status" value="1"/>
</dbReference>
<gene>
    <name evidence="1" type="ORF">JGI8_01569</name>
</gene>
<protein>
    <recommendedName>
        <fullName evidence="3">Pyridoxal-phosphate dependent enzyme</fullName>
    </recommendedName>
</protein>
<organism evidence="1 2">
    <name type="scientific">Candidatus Kryptonium thompsonii</name>
    <dbReference type="NCBI Taxonomy" id="1633631"/>
    <lineage>
        <taxon>Bacteria</taxon>
        <taxon>Pseudomonadati</taxon>
        <taxon>Candidatus Kryptoniota</taxon>
        <taxon>Candidatus Kryptonium</taxon>
    </lineage>
</organism>
<evidence type="ECO:0008006" key="3">
    <source>
        <dbReference type="Google" id="ProtNLM"/>
    </source>
</evidence>
<feature type="non-terminal residue" evidence="1">
    <location>
        <position position="1"/>
    </location>
</feature>
<accession>A0ABM9UX11</accession>
<name>A0ABM9UX11_9BACT</name>
<sequence length="68" mass="7712">HAIRAVIDEAIRARKEKKEEVILFNLSGHGFFDMSAYQDYLSGALEDVVLTDEAIDELTRKLSSYPKP</sequence>
<dbReference type="InterPro" id="IPR036052">
    <property type="entry name" value="TrpB-like_PALP_sf"/>
</dbReference>
<dbReference type="Gene3D" id="3.40.50.1100">
    <property type="match status" value="1"/>
</dbReference>
<evidence type="ECO:0000313" key="1">
    <source>
        <dbReference type="EMBL" id="CUS91626.1"/>
    </source>
</evidence>
<proteinExistence type="predicted"/>
<dbReference type="EMBL" id="CZVI01000025">
    <property type="protein sequence ID" value="CUS91626.1"/>
    <property type="molecule type" value="Genomic_DNA"/>
</dbReference>
<comment type="caution">
    <text evidence="1">The sequence shown here is derived from an EMBL/GenBank/DDBJ whole genome shotgun (WGS) entry which is preliminary data.</text>
</comment>
<dbReference type="Proteomes" id="UP000182200">
    <property type="component" value="Unassembled WGS sequence"/>
</dbReference>